<dbReference type="CDD" id="cd02976">
    <property type="entry name" value="NrdH"/>
    <property type="match status" value="1"/>
</dbReference>
<dbReference type="AlphaFoldDB" id="A0A9Q4KTA6"/>
<keyword evidence="9" id="KW-1185">Reference proteome</keyword>
<keyword evidence="1" id="KW-0285">Flavoprotein</keyword>
<keyword evidence="2" id="KW-0274">FAD</keyword>
<protein>
    <submittedName>
        <fullName evidence="8">FAD-dependent oxidoreductase</fullName>
    </submittedName>
</protein>
<dbReference type="Proteomes" id="UP001143747">
    <property type="component" value="Unassembled WGS sequence"/>
</dbReference>
<keyword evidence="4" id="KW-1015">Disulfide bond</keyword>
<dbReference type="SUPFAM" id="SSF52833">
    <property type="entry name" value="Thioredoxin-like"/>
    <property type="match status" value="1"/>
</dbReference>
<comment type="caution">
    <text evidence="8">The sequence shown here is derived from an EMBL/GenBank/DDBJ whole genome shotgun (WGS) entry which is preliminary data.</text>
</comment>
<dbReference type="EMBL" id="JAKELO010000002">
    <property type="protein sequence ID" value="MDE4908314.1"/>
    <property type="molecule type" value="Genomic_DNA"/>
</dbReference>
<dbReference type="InterPro" id="IPR023753">
    <property type="entry name" value="FAD/NAD-binding_dom"/>
</dbReference>
<keyword evidence="3" id="KW-0560">Oxidoreductase</keyword>
<evidence type="ECO:0000313" key="8">
    <source>
        <dbReference type="EMBL" id="MDE4908314.1"/>
    </source>
</evidence>
<sequence>MPNVTIYSTEGCQYCRLTKGYLSRLGVPFTEVDVGRDKIAAEEMVKLSGQYGVPVTVVDGEVIIGFDVARFRELFETAEAPAVYDILIIGGGPAGLTAAMYASRKMLSVLVISENIGGQALESWAIENYMGFRLVTGGELMQKFEEKVREEAGITLELDSVIALHEGEEGKFVADTASERKFTARSVIITSGLRPRWLGLPEEKRFIGRGESICSTCDGPLFAGKTVAVVGGGNYALTTAIEMSGIAKEVHLIVRSNLRADEIYQKEYASVKNIITHKPALVTAIHGETLMQGITITDPETKKETRLAVDGLFLAIGHQPNNGFLEGFVDTNDHGEVTIDVNCSTSRPGVFAAGDITEIHGKQVIIAAGEGAKAALEAYQYLSRNH</sequence>
<evidence type="ECO:0000259" key="7">
    <source>
        <dbReference type="Pfam" id="PF07992"/>
    </source>
</evidence>
<name>A0A9Q4KTA6_9EURY</name>
<dbReference type="InterPro" id="IPR036188">
    <property type="entry name" value="FAD/NAD-bd_sf"/>
</dbReference>
<dbReference type="Gene3D" id="3.40.30.10">
    <property type="entry name" value="Glutaredoxin"/>
    <property type="match status" value="1"/>
</dbReference>
<dbReference type="InterPro" id="IPR008255">
    <property type="entry name" value="Pyr_nucl-diS_OxRdtase_2_AS"/>
</dbReference>
<dbReference type="PANTHER" id="PTHR48105">
    <property type="entry name" value="THIOREDOXIN REDUCTASE 1-RELATED-RELATED"/>
    <property type="match status" value="1"/>
</dbReference>
<dbReference type="RefSeq" id="WP_274924946.1">
    <property type="nucleotide sequence ID" value="NZ_JAKELO010000002.1"/>
</dbReference>
<reference evidence="8" key="1">
    <citation type="submission" date="2022-01" db="EMBL/GenBank/DDBJ databases">
        <title>Draft genome of Methanogenium marinum DSM 15558.</title>
        <authorList>
            <person name="Chen S.-C."/>
            <person name="You Y.-T."/>
        </authorList>
    </citation>
    <scope>NUCLEOTIDE SEQUENCE</scope>
    <source>
        <strain evidence="8">DSM 15558</strain>
    </source>
</reference>
<evidence type="ECO:0000256" key="1">
    <source>
        <dbReference type="ARBA" id="ARBA00022630"/>
    </source>
</evidence>
<dbReference type="SUPFAM" id="SSF51905">
    <property type="entry name" value="FAD/NAD(P)-binding domain"/>
    <property type="match status" value="1"/>
</dbReference>
<dbReference type="PRINTS" id="PR00469">
    <property type="entry name" value="PNDRDTASEII"/>
</dbReference>
<organism evidence="8 9">
    <name type="scientific">Methanogenium marinum</name>
    <dbReference type="NCBI Taxonomy" id="348610"/>
    <lineage>
        <taxon>Archaea</taxon>
        <taxon>Methanobacteriati</taxon>
        <taxon>Methanobacteriota</taxon>
        <taxon>Stenosarchaea group</taxon>
        <taxon>Methanomicrobia</taxon>
        <taxon>Methanomicrobiales</taxon>
        <taxon>Methanomicrobiaceae</taxon>
        <taxon>Methanogenium</taxon>
    </lineage>
</organism>
<evidence type="ECO:0000256" key="4">
    <source>
        <dbReference type="ARBA" id="ARBA00023157"/>
    </source>
</evidence>
<dbReference type="PROSITE" id="PS51354">
    <property type="entry name" value="GLUTAREDOXIN_2"/>
    <property type="match status" value="1"/>
</dbReference>
<proteinExistence type="predicted"/>
<dbReference type="InterPro" id="IPR002109">
    <property type="entry name" value="Glutaredoxin"/>
</dbReference>
<dbReference type="Pfam" id="PF00462">
    <property type="entry name" value="Glutaredoxin"/>
    <property type="match status" value="1"/>
</dbReference>
<accession>A0A9Q4KTA6</accession>
<feature type="domain" description="FAD/NAD(P)-binding" evidence="7">
    <location>
        <begin position="84"/>
        <end position="371"/>
    </location>
</feature>
<evidence type="ECO:0000256" key="2">
    <source>
        <dbReference type="ARBA" id="ARBA00022827"/>
    </source>
</evidence>
<dbReference type="InterPro" id="IPR050097">
    <property type="entry name" value="Ferredoxin-NADP_redctase_2"/>
</dbReference>
<keyword evidence="5" id="KW-0676">Redox-active center</keyword>
<evidence type="ECO:0000259" key="6">
    <source>
        <dbReference type="Pfam" id="PF00462"/>
    </source>
</evidence>
<dbReference type="Pfam" id="PF07992">
    <property type="entry name" value="Pyr_redox_2"/>
    <property type="match status" value="1"/>
</dbReference>
<evidence type="ECO:0000313" key="9">
    <source>
        <dbReference type="Proteomes" id="UP001143747"/>
    </source>
</evidence>
<dbReference type="InterPro" id="IPR036249">
    <property type="entry name" value="Thioredoxin-like_sf"/>
</dbReference>
<evidence type="ECO:0000256" key="3">
    <source>
        <dbReference type="ARBA" id="ARBA00023002"/>
    </source>
</evidence>
<dbReference type="Gene3D" id="3.50.50.60">
    <property type="entry name" value="FAD/NAD(P)-binding domain"/>
    <property type="match status" value="2"/>
</dbReference>
<dbReference type="GO" id="GO:0016668">
    <property type="term" value="F:oxidoreductase activity, acting on a sulfur group of donors, NAD(P) as acceptor"/>
    <property type="evidence" value="ECO:0007669"/>
    <property type="project" value="UniProtKB-ARBA"/>
</dbReference>
<gene>
    <name evidence="8" type="ORF">L0665_06785</name>
</gene>
<feature type="domain" description="Glutaredoxin" evidence="6">
    <location>
        <begin position="4"/>
        <end position="63"/>
    </location>
</feature>
<dbReference type="PROSITE" id="PS00573">
    <property type="entry name" value="PYRIDINE_REDOX_2"/>
    <property type="match status" value="1"/>
</dbReference>
<dbReference type="PRINTS" id="PR00368">
    <property type="entry name" value="FADPNR"/>
</dbReference>
<evidence type="ECO:0000256" key="5">
    <source>
        <dbReference type="ARBA" id="ARBA00023284"/>
    </source>
</evidence>